<protein>
    <submittedName>
        <fullName evidence="5">Site-specific recombinase XerD</fullName>
    </submittedName>
</protein>
<proteinExistence type="inferred from homology"/>
<dbReference type="Gene3D" id="1.10.443.10">
    <property type="entry name" value="Intergrase catalytic core"/>
    <property type="match status" value="1"/>
</dbReference>
<dbReference type="InterPro" id="IPR002104">
    <property type="entry name" value="Integrase_catalytic"/>
</dbReference>
<accession>A0A1M5DH18</accession>
<dbReference type="GO" id="GO:0015074">
    <property type="term" value="P:DNA integration"/>
    <property type="evidence" value="ECO:0007669"/>
    <property type="project" value="InterPro"/>
</dbReference>
<dbReference type="EMBL" id="FQUY01000055">
    <property type="protein sequence ID" value="SHF66260.1"/>
    <property type="molecule type" value="Genomic_DNA"/>
</dbReference>
<dbReference type="STRING" id="1121429.SAMN02745133_03193"/>
<evidence type="ECO:0000259" key="4">
    <source>
        <dbReference type="PROSITE" id="PS51898"/>
    </source>
</evidence>
<dbReference type="OrthoDB" id="9766545at2"/>
<gene>
    <name evidence="5" type="ORF">SAMN02745133_03193</name>
</gene>
<dbReference type="PROSITE" id="PS51898">
    <property type="entry name" value="TYR_RECOMBINASE"/>
    <property type="match status" value="1"/>
</dbReference>
<evidence type="ECO:0000313" key="5">
    <source>
        <dbReference type="EMBL" id="SHF66260.1"/>
    </source>
</evidence>
<dbReference type="GO" id="GO:0003677">
    <property type="term" value="F:DNA binding"/>
    <property type="evidence" value="ECO:0007669"/>
    <property type="project" value="UniProtKB-KW"/>
</dbReference>
<dbReference type="PANTHER" id="PTHR30349:SF41">
    <property type="entry name" value="INTEGRASE_RECOMBINASE PROTEIN MJ0367-RELATED"/>
    <property type="match status" value="1"/>
</dbReference>
<dbReference type="InterPro" id="IPR050090">
    <property type="entry name" value="Tyrosine_recombinase_XerCD"/>
</dbReference>
<keyword evidence="2" id="KW-0238">DNA-binding</keyword>
<keyword evidence="3" id="KW-0233">DNA recombination</keyword>
<evidence type="ECO:0000256" key="1">
    <source>
        <dbReference type="ARBA" id="ARBA00008857"/>
    </source>
</evidence>
<evidence type="ECO:0000256" key="2">
    <source>
        <dbReference type="ARBA" id="ARBA00023125"/>
    </source>
</evidence>
<dbReference type="InterPro" id="IPR013762">
    <property type="entry name" value="Integrase-like_cat_sf"/>
</dbReference>
<keyword evidence="6" id="KW-1185">Reference proteome</keyword>
<comment type="similarity">
    <text evidence="1">Belongs to the 'phage' integrase family.</text>
</comment>
<organism evidence="5 6">
    <name type="scientific">Desulforamulus putei DSM 12395</name>
    <dbReference type="NCBI Taxonomy" id="1121429"/>
    <lineage>
        <taxon>Bacteria</taxon>
        <taxon>Bacillati</taxon>
        <taxon>Bacillota</taxon>
        <taxon>Clostridia</taxon>
        <taxon>Eubacteriales</taxon>
        <taxon>Peptococcaceae</taxon>
        <taxon>Desulforamulus</taxon>
    </lineage>
</organism>
<sequence length="324" mass="38130">MMGKAYVSRLAPYMESFVEFKHSLGWKYETGEFYLHEFDRYCAENESQAASLKDIIKSWSILRENECPNTQHVRVAPIREFGKFLQSSGYSDSYVIPKKVCQKQIRTMPHFFTDDEIIRFFNVCDTLHPRKENPVRHLVLPMLYRLLYCCGVRTCEARLLMRKNVNLCSGYIDIFHSKGLKDRRIFLPEDLRSLYIKYDAIVNDIFPDRTYFFPVKSNTCYQCGTIGQNFNKIWRTAGLGNESGSKARAYDFRHHFAFANLNRWIKEGTDVNSMLPYLMRYMGHSCLESTFYYLHLVPEFFATFSEKTKTLEGLLPEVGYDEEE</sequence>
<dbReference type="PANTHER" id="PTHR30349">
    <property type="entry name" value="PHAGE INTEGRASE-RELATED"/>
    <property type="match status" value="1"/>
</dbReference>
<dbReference type="SUPFAM" id="SSF56349">
    <property type="entry name" value="DNA breaking-rejoining enzymes"/>
    <property type="match status" value="1"/>
</dbReference>
<dbReference type="GO" id="GO:0006310">
    <property type="term" value="P:DNA recombination"/>
    <property type="evidence" value="ECO:0007669"/>
    <property type="project" value="UniProtKB-KW"/>
</dbReference>
<dbReference type="AlphaFoldDB" id="A0A1M5DH18"/>
<feature type="domain" description="Tyr recombinase" evidence="4">
    <location>
        <begin position="107"/>
        <end position="306"/>
    </location>
</feature>
<dbReference type="InterPro" id="IPR011010">
    <property type="entry name" value="DNA_brk_join_enz"/>
</dbReference>
<name>A0A1M5DH18_9FIRM</name>
<dbReference type="RefSeq" id="WP_084127783.1">
    <property type="nucleotide sequence ID" value="NZ_FQUY01000055.1"/>
</dbReference>
<evidence type="ECO:0000256" key="3">
    <source>
        <dbReference type="ARBA" id="ARBA00023172"/>
    </source>
</evidence>
<dbReference type="Pfam" id="PF00589">
    <property type="entry name" value="Phage_integrase"/>
    <property type="match status" value="1"/>
</dbReference>
<reference evidence="6" key="1">
    <citation type="submission" date="2016-11" db="EMBL/GenBank/DDBJ databases">
        <authorList>
            <person name="Varghese N."/>
            <person name="Submissions S."/>
        </authorList>
    </citation>
    <scope>NUCLEOTIDE SEQUENCE [LARGE SCALE GENOMIC DNA]</scope>
    <source>
        <strain evidence="6">DSM 12395</strain>
    </source>
</reference>
<evidence type="ECO:0000313" key="6">
    <source>
        <dbReference type="Proteomes" id="UP000184148"/>
    </source>
</evidence>
<dbReference type="Proteomes" id="UP000184148">
    <property type="component" value="Unassembled WGS sequence"/>
</dbReference>